<reference evidence="1" key="1">
    <citation type="submission" date="2020-05" db="EMBL/GenBank/DDBJ databases">
        <authorList>
            <person name="Chiriac C."/>
            <person name="Salcher M."/>
            <person name="Ghai R."/>
            <person name="Kavagutti S V."/>
        </authorList>
    </citation>
    <scope>NUCLEOTIDE SEQUENCE</scope>
</reference>
<dbReference type="EMBL" id="CAFBLE010000001">
    <property type="protein sequence ID" value="CAB4855908.1"/>
    <property type="molecule type" value="Genomic_DNA"/>
</dbReference>
<protein>
    <submittedName>
        <fullName evidence="1">Unannotated protein</fullName>
    </submittedName>
</protein>
<evidence type="ECO:0000313" key="1">
    <source>
        <dbReference type="EMBL" id="CAB4659378.1"/>
    </source>
</evidence>
<dbReference type="AlphaFoldDB" id="A0A6J6LDR9"/>
<sequence>MLNKRDSNPEVLAEIVRSEMVESRHRGFLLLLNADGSELFSLGNADALVFPRSSIKCIQASAMVRAGLSLEPRLLALVAASHSGSPMHQDGAVEILRQAGLTVDALQNAKDLPIGEVDRRNWGTQAPTSLAQNCSGKHAGMLATCVANNWPIENYLSPVHPLQVAIREELEELAEEKVALISVDGCGAPLFVNSLQAIARAIHKITISNDPVHQSVIEACRNFPEMVAGEGRLTTRKMREIPGLFMKEGAEAVNVGSMPDGRTFAYKIEDGSPRASAPILAAALKKLGITSIDEPVYIHGGGKVVGSIRANF</sequence>
<gene>
    <name evidence="1" type="ORF">UFOPK2289_00389</name>
    <name evidence="2" type="ORF">UFOPK2822_00042</name>
    <name evidence="3" type="ORF">UFOPK3346_00131</name>
    <name evidence="4" type="ORF">UFOPK3670_00473</name>
    <name evidence="5" type="ORF">UFOPK4308_00631</name>
</gene>
<organism evidence="1">
    <name type="scientific">freshwater metagenome</name>
    <dbReference type="NCBI Taxonomy" id="449393"/>
    <lineage>
        <taxon>unclassified sequences</taxon>
        <taxon>metagenomes</taxon>
        <taxon>ecological metagenomes</taxon>
    </lineage>
</organism>
<evidence type="ECO:0000313" key="5">
    <source>
        <dbReference type="EMBL" id="CAB5056579.1"/>
    </source>
</evidence>
<evidence type="ECO:0000313" key="2">
    <source>
        <dbReference type="EMBL" id="CAB4739108.1"/>
    </source>
</evidence>
<name>A0A6J6LDR9_9ZZZZ</name>
<evidence type="ECO:0000313" key="3">
    <source>
        <dbReference type="EMBL" id="CAB4855908.1"/>
    </source>
</evidence>
<dbReference type="EMBL" id="CAEZZC010000001">
    <property type="protein sequence ID" value="CAB4739108.1"/>
    <property type="molecule type" value="Genomic_DNA"/>
</dbReference>
<dbReference type="PANTHER" id="PTHR42110">
    <property type="entry name" value="L-ASPARAGINASE, PUTATIVE (AFU_ORTHOLOGUE AFUA_3G11890)-RELATED"/>
    <property type="match status" value="1"/>
</dbReference>
<accession>A0A6J6LDR9</accession>
<dbReference type="EMBL" id="CAFBMV010000003">
    <property type="protein sequence ID" value="CAB4918041.1"/>
    <property type="molecule type" value="Genomic_DNA"/>
</dbReference>
<dbReference type="EMBL" id="CAEZWT010000006">
    <property type="protein sequence ID" value="CAB4659378.1"/>
    <property type="molecule type" value="Genomic_DNA"/>
</dbReference>
<dbReference type="InterPro" id="IPR010349">
    <property type="entry name" value="Asparaginase_II"/>
</dbReference>
<proteinExistence type="predicted"/>
<dbReference type="Pfam" id="PF06089">
    <property type="entry name" value="Asparaginase_II"/>
    <property type="match status" value="1"/>
</dbReference>
<dbReference type="PANTHER" id="PTHR42110:SF1">
    <property type="entry name" value="L-ASPARAGINASE, PUTATIVE (AFU_ORTHOLOGUE AFUA_3G11890)-RELATED"/>
    <property type="match status" value="1"/>
</dbReference>
<evidence type="ECO:0000313" key="4">
    <source>
        <dbReference type="EMBL" id="CAB4918041.1"/>
    </source>
</evidence>
<dbReference type="EMBL" id="CAFBQL010000003">
    <property type="protein sequence ID" value="CAB5056579.1"/>
    <property type="molecule type" value="Genomic_DNA"/>
</dbReference>